<dbReference type="HOGENOM" id="CLU_3047277_0_0_5"/>
<dbReference type="AlphaFoldDB" id="A0A0B4X8W1"/>
<gene>
    <name evidence="1" type="ORF">RGR602_CH03872</name>
</gene>
<accession>A0A0B4X8W1</accession>
<evidence type="ECO:0000313" key="2">
    <source>
        <dbReference type="Proteomes" id="UP000031368"/>
    </source>
</evidence>
<proteinExistence type="predicted"/>
<name>A0A0B4X8W1_9HYPH</name>
<evidence type="ECO:0000313" key="1">
    <source>
        <dbReference type="EMBL" id="AJD43170.1"/>
    </source>
</evidence>
<reference evidence="1 2" key="1">
    <citation type="submission" date="2013-11" db="EMBL/GenBank/DDBJ databases">
        <title>Complete genome sequence of Rhizobium gallicum bv. gallicum R602.</title>
        <authorList>
            <person name="Bustos P."/>
            <person name="Santamaria R.I."/>
            <person name="Lozano L."/>
            <person name="Acosta J.L."/>
            <person name="Ormeno-Orrillo E."/>
            <person name="Rogel M.A."/>
            <person name="Romero D."/>
            <person name="Cevallos M.A."/>
            <person name="Martinez-Romero E."/>
            <person name="Gonzalez V."/>
        </authorList>
    </citation>
    <scope>NUCLEOTIDE SEQUENCE [LARGE SCALE GENOMIC DNA]</scope>
    <source>
        <strain evidence="1 2">R602</strain>
    </source>
</reference>
<keyword evidence="2" id="KW-1185">Reference proteome</keyword>
<protein>
    <submittedName>
        <fullName evidence="1">Uncharacterized protein</fullName>
    </submittedName>
</protein>
<dbReference type="EMBL" id="CP006877">
    <property type="protein sequence ID" value="AJD43170.1"/>
    <property type="molecule type" value="Genomic_DNA"/>
</dbReference>
<organism evidence="1 2">
    <name type="scientific">Rhizobium gallicum bv. gallicum R602sp</name>
    <dbReference type="NCBI Taxonomy" id="1041138"/>
    <lineage>
        <taxon>Bacteria</taxon>
        <taxon>Pseudomonadati</taxon>
        <taxon>Pseudomonadota</taxon>
        <taxon>Alphaproteobacteria</taxon>
        <taxon>Hyphomicrobiales</taxon>
        <taxon>Rhizobiaceae</taxon>
        <taxon>Rhizobium/Agrobacterium group</taxon>
        <taxon>Rhizobium</taxon>
    </lineage>
</organism>
<sequence length="54" mass="5529">MQGMRDLLGRKAGVPIPFERIGAVKIGTTVRSGEACGRRAVIVTTPTGGGYGAV</sequence>
<dbReference type="Proteomes" id="UP000031368">
    <property type="component" value="Chromosome"/>
</dbReference>
<dbReference type="KEGG" id="rga:RGR602_CH03872"/>